<evidence type="ECO:0000313" key="1">
    <source>
        <dbReference type="EMBL" id="KAK5930859.1"/>
    </source>
</evidence>
<organism evidence="1 2">
    <name type="scientific">Champsocephalus gunnari</name>
    <name type="common">Mackerel icefish</name>
    <dbReference type="NCBI Taxonomy" id="52237"/>
    <lineage>
        <taxon>Eukaryota</taxon>
        <taxon>Metazoa</taxon>
        <taxon>Chordata</taxon>
        <taxon>Craniata</taxon>
        <taxon>Vertebrata</taxon>
        <taxon>Euteleostomi</taxon>
        <taxon>Actinopterygii</taxon>
        <taxon>Neopterygii</taxon>
        <taxon>Teleostei</taxon>
        <taxon>Neoteleostei</taxon>
        <taxon>Acanthomorphata</taxon>
        <taxon>Eupercaria</taxon>
        <taxon>Perciformes</taxon>
        <taxon>Notothenioidei</taxon>
        <taxon>Channichthyidae</taxon>
        <taxon>Champsocephalus</taxon>
    </lineage>
</organism>
<proteinExistence type="predicted"/>
<protein>
    <submittedName>
        <fullName evidence="1">Uncharacterized protein</fullName>
    </submittedName>
</protein>
<dbReference type="Proteomes" id="UP001331515">
    <property type="component" value="Unassembled WGS sequence"/>
</dbReference>
<sequence>MKQSRRQRIFSQQYKLSDLLKQQTDVKPREAATLSENSKARMMEEAQRIMQEMRDKGCTAQRDRDGREQEDMHKLSATDQAVLNLTVESLMVSDSALREMAELLSDAEDRVHTTQALNRRGRNAVKHLEHLQSQLGTNQKRLRPVTEIIKDLLKNITNIFLMLDETKKEFENHAAEVDGAKWKLFQKLNNIFQMKATMGSVTKAEEHAEELSRVAAEFQPLLHNASTISDDLLSELGIGVYNSIINAKDNAEMAASQSREAAE</sequence>
<dbReference type="EMBL" id="JAURVH010001516">
    <property type="protein sequence ID" value="KAK5930859.1"/>
    <property type="molecule type" value="Genomic_DNA"/>
</dbReference>
<name>A0AAN8HVV2_CHAGU</name>
<accession>A0AAN8HVV2</accession>
<dbReference type="AlphaFoldDB" id="A0AAN8HVV2"/>
<gene>
    <name evidence="1" type="ORF">CgunFtcFv8_027062</name>
</gene>
<evidence type="ECO:0000313" key="2">
    <source>
        <dbReference type="Proteomes" id="UP001331515"/>
    </source>
</evidence>
<keyword evidence="2" id="KW-1185">Reference proteome</keyword>
<comment type="caution">
    <text evidence="1">The sequence shown here is derived from an EMBL/GenBank/DDBJ whole genome shotgun (WGS) entry which is preliminary data.</text>
</comment>
<reference evidence="1 2" key="1">
    <citation type="journal article" date="2023" name="Mol. Biol. Evol.">
        <title>Genomics of Secondarily Temperate Adaptation in the Only Non-Antarctic Icefish.</title>
        <authorList>
            <person name="Rivera-Colon A.G."/>
            <person name="Rayamajhi N."/>
            <person name="Minhas B.F."/>
            <person name="Madrigal G."/>
            <person name="Bilyk K.T."/>
            <person name="Yoon V."/>
            <person name="Hune M."/>
            <person name="Gregory S."/>
            <person name="Cheng C.H.C."/>
            <person name="Catchen J.M."/>
        </authorList>
    </citation>
    <scope>NUCLEOTIDE SEQUENCE [LARGE SCALE GENOMIC DNA]</scope>
    <source>
        <tissue evidence="1">White muscle</tissue>
    </source>
</reference>